<keyword evidence="1" id="KW-0269">Exonuclease</keyword>
<organism evidence="1 2">
    <name type="scientific">Immundisolibacter cernigliae</name>
    <dbReference type="NCBI Taxonomy" id="1810504"/>
    <lineage>
        <taxon>Bacteria</taxon>
        <taxon>Pseudomonadati</taxon>
        <taxon>Pseudomonadota</taxon>
        <taxon>Gammaproteobacteria</taxon>
        <taxon>Immundisolibacterales</taxon>
        <taxon>Immundisolibacteraceae</taxon>
        <taxon>Immundisolibacter</taxon>
    </lineage>
</organism>
<dbReference type="SUPFAM" id="SSF53098">
    <property type="entry name" value="Ribonuclease H-like"/>
    <property type="match status" value="1"/>
</dbReference>
<dbReference type="InterPro" id="IPR012337">
    <property type="entry name" value="RNaseH-like_sf"/>
</dbReference>
<protein>
    <submittedName>
        <fullName evidence="1">Exonuclease</fullName>
    </submittedName>
</protein>
<dbReference type="Proteomes" id="UP000092952">
    <property type="component" value="Chromosome"/>
</dbReference>
<sequence length="186" mass="20675">MAEVYVSTDIETDGFLPGDNSMLSLGSAAFLADGRPVGTWSANFETLPGAHANPRTAQFWAAQPAAWAACRQNLRPPQQAMPEYASWLRALPGRPVFVGYPVTFDFSFVAWYLARFAGDNPFGFSALDIKSFAMAVLGCEFRQTTKRHMPREWFDPDLPHTHVALDDALEQGALFLNLLRASRPHR</sequence>
<dbReference type="AlphaFoldDB" id="A0A1B1YU08"/>
<evidence type="ECO:0000313" key="1">
    <source>
        <dbReference type="EMBL" id="ANX04222.1"/>
    </source>
</evidence>
<dbReference type="Gene3D" id="3.30.420.10">
    <property type="entry name" value="Ribonuclease H-like superfamily/Ribonuclease H"/>
    <property type="match status" value="1"/>
</dbReference>
<dbReference type="GO" id="GO:0004527">
    <property type="term" value="F:exonuclease activity"/>
    <property type="evidence" value="ECO:0007669"/>
    <property type="project" value="UniProtKB-KW"/>
</dbReference>
<evidence type="ECO:0000313" key="2">
    <source>
        <dbReference type="Proteomes" id="UP000092952"/>
    </source>
</evidence>
<dbReference type="RefSeq" id="WP_068804221.1">
    <property type="nucleotide sequence ID" value="NZ_CP014671.1"/>
</dbReference>
<dbReference type="GO" id="GO:0003676">
    <property type="term" value="F:nucleic acid binding"/>
    <property type="evidence" value="ECO:0007669"/>
    <property type="project" value="InterPro"/>
</dbReference>
<name>A0A1B1YU08_9GAMM</name>
<dbReference type="KEGG" id="gbi:PG2T_08555"/>
<dbReference type="EMBL" id="CP014671">
    <property type="protein sequence ID" value="ANX04222.1"/>
    <property type="molecule type" value="Genomic_DNA"/>
</dbReference>
<reference evidence="2" key="1">
    <citation type="submission" date="2016-03" db="EMBL/GenBank/DDBJ databases">
        <title>Complete genome sequence of Solimmundus cernigliae, representing a novel lineage of polycyclic aromatic hydrocarbon degraders within the Gammaproteobacteria.</title>
        <authorList>
            <person name="Singleton D.R."/>
            <person name="Dickey A.N."/>
            <person name="Scholl E.H."/>
            <person name="Wright F.A."/>
            <person name="Aitken M.D."/>
        </authorList>
    </citation>
    <scope>NUCLEOTIDE SEQUENCE [LARGE SCALE GENOMIC DNA]</scope>
    <source>
        <strain evidence="2">TR3.2</strain>
    </source>
</reference>
<proteinExistence type="predicted"/>
<gene>
    <name evidence="1" type="ORF">PG2T_08555</name>
</gene>
<accession>A0A1B1YU08</accession>
<dbReference type="OrthoDB" id="9803925at2"/>
<keyword evidence="1" id="KW-0540">Nuclease</keyword>
<keyword evidence="1" id="KW-0378">Hydrolase</keyword>
<keyword evidence="2" id="KW-1185">Reference proteome</keyword>
<dbReference type="InterPro" id="IPR036397">
    <property type="entry name" value="RNaseH_sf"/>
</dbReference>
<dbReference type="STRING" id="1810504.PG2T_08555"/>
<dbReference type="InParanoid" id="A0A1B1YU08"/>